<dbReference type="PANTHER" id="PTHR21139:SF42">
    <property type="entry name" value="TRIOSEPHOSPHATE ISOMERASE"/>
    <property type="match status" value="1"/>
</dbReference>
<dbReference type="AlphaFoldDB" id="A0A1G7Z854"/>
<dbReference type="NCBIfam" id="TIGR00419">
    <property type="entry name" value="tim"/>
    <property type="match status" value="1"/>
</dbReference>
<evidence type="ECO:0000256" key="3">
    <source>
        <dbReference type="ARBA" id="ARBA00022432"/>
    </source>
</evidence>
<keyword evidence="6 7" id="KW-0413">Isomerase</keyword>
<dbReference type="UniPathway" id="UPA00138"/>
<dbReference type="Proteomes" id="UP000199705">
    <property type="component" value="Unassembled WGS sequence"/>
</dbReference>
<dbReference type="PROSITE" id="PS51440">
    <property type="entry name" value="TIM_2"/>
    <property type="match status" value="1"/>
</dbReference>
<dbReference type="GO" id="GO:0019563">
    <property type="term" value="P:glycerol catabolic process"/>
    <property type="evidence" value="ECO:0007669"/>
    <property type="project" value="TreeGrafter"/>
</dbReference>
<feature type="active site" description="Electrophile" evidence="7">
    <location>
        <position position="98"/>
    </location>
</feature>
<gene>
    <name evidence="7" type="primary">tpiA</name>
    <name evidence="9" type="ORF">SAMN05192573_106173</name>
</gene>
<sequence length="254" mass="27718">MRKKIVAGNWKMNLDYNEGLALFSEIINMVKDEATGTQEAVICSPFIHIHSLVQLSKGYSKIAVGAQNAHQEEKGAYTGEISAKMIKSTGAAYVILGHSERRQYFGETNALLAKKTDTALKNDLRPIFCIGETLQEREANTHFDVIKTQLVDGIFHLDAEAFAKLVIAYEPVWAIGTGVTATSAQAQEIHEFIRKEIAAKYSQEVADATTILYGGSCNPTNAAELFAQPDIDGGLIGGASLKSRDFTDIVKTFN</sequence>
<evidence type="ECO:0000256" key="5">
    <source>
        <dbReference type="ARBA" id="ARBA00023152"/>
    </source>
</evidence>
<evidence type="ECO:0000256" key="7">
    <source>
        <dbReference type="HAMAP-Rule" id="MF_00147"/>
    </source>
</evidence>
<keyword evidence="10" id="KW-1185">Reference proteome</keyword>
<dbReference type="STRING" id="551996.SAMN05192573_106173"/>
<evidence type="ECO:0000313" key="9">
    <source>
        <dbReference type="EMBL" id="SDH04888.1"/>
    </source>
</evidence>
<evidence type="ECO:0000256" key="6">
    <source>
        <dbReference type="ARBA" id="ARBA00023235"/>
    </source>
</evidence>
<comment type="function">
    <text evidence="7">Involved in the gluconeogenesis. Catalyzes stereospecifically the conversion of dihydroxyacetone phosphate (DHAP) to D-glyceraldehyde-3-phosphate (G3P).</text>
</comment>
<comment type="pathway">
    <text evidence="7 8">Carbohydrate biosynthesis; gluconeogenesis.</text>
</comment>
<dbReference type="Gene3D" id="3.20.20.70">
    <property type="entry name" value="Aldolase class I"/>
    <property type="match status" value="1"/>
</dbReference>
<dbReference type="InterPro" id="IPR020861">
    <property type="entry name" value="Triosephosphate_isomerase_AS"/>
</dbReference>
<comment type="subcellular location">
    <subcellularLocation>
        <location evidence="7 8">Cytoplasm</location>
    </subcellularLocation>
</comment>
<name>A0A1G7Z854_9SPHI</name>
<feature type="binding site" evidence="7">
    <location>
        <begin position="9"/>
        <end position="11"/>
    </location>
    <ligand>
        <name>substrate</name>
    </ligand>
</feature>
<dbReference type="GO" id="GO:0005829">
    <property type="term" value="C:cytosol"/>
    <property type="evidence" value="ECO:0007669"/>
    <property type="project" value="TreeGrafter"/>
</dbReference>
<evidence type="ECO:0000256" key="8">
    <source>
        <dbReference type="RuleBase" id="RU363013"/>
    </source>
</evidence>
<accession>A0A1G7Z854</accession>
<dbReference type="InterPro" id="IPR035990">
    <property type="entry name" value="TIM_sf"/>
</dbReference>
<dbReference type="GO" id="GO:0006094">
    <property type="term" value="P:gluconeogenesis"/>
    <property type="evidence" value="ECO:0007669"/>
    <property type="project" value="UniProtKB-UniRule"/>
</dbReference>
<dbReference type="UniPathway" id="UPA00109">
    <property type="reaction ID" value="UER00189"/>
</dbReference>
<comment type="pathway">
    <text evidence="1 7 8">Carbohydrate degradation; glycolysis; D-glyceraldehyde 3-phosphate from glycerone phosphate: step 1/1.</text>
</comment>
<dbReference type="EMBL" id="FNCG01000006">
    <property type="protein sequence ID" value="SDH04888.1"/>
    <property type="molecule type" value="Genomic_DNA"/>
</dbReference>
<evidence type="ECO:0000256" key="4">
    <source>
        <dbReference type="ARBA" id="ARBA00022490"/>
    </source>
</evidence>
<keyword evidence="3 7" id="KW-0312">Gluconeogenesis</keyword>
<keyword evidence="5 7" id="KW-0324">Glycolysis</keyword>
<dbReference type="FunFam" id="3.20.20.70:FF:000016">
    <property type="entry name" value="Triosephosphate isomerase"/>
    <property type="match status" value="1"/>
</dbReference>
<dbReference type="InterPro" id="IPR013785">
    <property type="entry name" value="Aldolase_TIM"/>
</dbReference>
<protein>
    <recommendedName>
        <fullName evidence="7 8">Triosephosphate isomerase</fullName>
        <shortName evidence="7">TIM</shortName>
        <shortName evidence="7">TPI</shortName>
        <ecNumber evidence="7 8">5.3.1.1</ecNumber>
    </recommendedName>
    <alternativeName>
        <fullName evidence="7">Triose-phosphate isomerase</fullName>
    </alternativeName>
</protein>
<dbReference type="GO" id="GO:0006096">
    <property type="term" value="P:glycolytic process"/>
    <property type="evidence" value="ECO:0007669"/>
    <property type="project" value="UniProtKB-UniRule"/>
</dbReference>
<organism evidence="9 10">
    <name type="scientific">Mucilaginibacter gossypii</name>
    <dbReference type="NCBI Taxonomy" id="551996"/>
    <lineage>
        <taxon>Bacteria</taxon>
        <taxon>Pseudomonadati</taxon>
        <taxon>Bacteroidota</taxon>
        <taxon>Sphingobacteriia</taxon>
        <taxon>Sphingobacteriales</taxon>
        <taxon>Sphingobacteriaceae</taxon>
        <taxon>Mucilaginibacter</taxon>
    </lineage>
</organism>
<evidence type="ECO:0000256" key="2">
    <source>
        <dbReference type="ARBA" id="ARBA00007422"/>
    </source>
</evidence>
<dbReference type="RefSeq" id="WP_090524814.1">
    <property type="nucleotide sequence ID" value="NZ_CP071878.2"/>
</dbReference>
<dbReference type="PANTHER" id="PTHR21139">
    <property type="entry name" value="TRIOSEPHOSPHATE ISOMERASE"/>
    <property type="match status" value="1"/>
</dbReference>
<dbReference type="PROSITE" id="PS00171">
    <property type="entry name" value="TIM_1"/>
    <property type="match status" value="1"/>
</dbReference>
<feature type="binding site" evidence="7">
    <location>
        <position position="176"/>
    </location>
    <ligand>
        <name>substrate</name>
    </ligand>
</feature>
<dbReference type="HAMAP" id="MF_00147_B">
    <property type="entry name" value="TIM_B"/>
    <property type="match status" value="1"/>
</dbReference>
<dbReference type="InterPro" id="IPR022896">
    <property type="entry name" value="TrioseP_Isoase_bac/euk"/>
</dbReference>
<dbReference type="GO" id="GO:0004807">
    <property type="term" value="F:triose-phosphate isomerase activity"/>
    <property type="evidence" value="ECO:0007669"/>
    <property type="project" value="UniProtKB-UniRule"/>
</dbReference>
<keyword evidence="4 7" id="KW-0963">Cytoplasm</keyword>
<reference evidence="10" key="1">
    <citation type="submission" date="2016-10" db="EMBL/GenBank/DDBJ databases">
        <authorList>
            <person name="Varghese N."/>
            <person name="Submissions S."/>
        </authorList>
    </citation>
    <scope>NUCLEOTIDE SEQUENCE [LARGE SCALE GENOMIC DNA]</scope>
    <source>
        <strain evidence="10">Gh-67</strain>
    </source>
</reference>
<evidence type="ECO:0000313" key="10">
    <source>
        <dbReference type="Proteomes" id="UP000199705"/>
    </source>
</evidence>
<dbReference type="SUPFAM" id="SSF51351">
    <property type="entry name" value="Triosephosphate isomerase (TIM)"/>
    <property type="match status" value="1"/>
</dbReference>
<feature type="binding site" evidence="7">
    <location>
        <begin position="237"/>
        <end position="238"/>
    </location>
    <ligand>
        <name>substrate</name>
    </ligand>
</feature>
<comment type="catalytic activity">
    <reaction evidence="7 8">
        <text>D-glyceraldehyde 3-phosphate = dihydroxyacetone phosphate</text>
        <dbReference type="Rhea" id="RHEA:18585"/>
        <dbReference type="ChEBI" id="CHEBI:57642"/>
        <dbReference type="ChEBI" id="CHEBI:59776"/>
        <dbReference type="EC" id="5.3.1.1"/>
    </reaction>
</comment>
<proteinExistence type="inferred from homology"/>
<dbReference type="GO" id="GO:0046166">
    <property type="term" value="P:glyceraldehyde-3-phosphate biosynthetic process"/>
    <property type="evidence" value="ECO:0007669"/>
    <property type="project" value="TreeGrafter"/>
</dbReference>
<dbReference type="CDD" id="cd00311">
    <property type="entry name" value="TIM"/>
    <property type="match status" value="1"/>
</dbReference>
<dbReference type="EC" id="5.3.1.1" evidence="7 8"/>
<dbReference type="Pfam" id="PF00121">
    <property type="entry name" value="TIM"/>
    <property type="match status" value="1"/>
</dbReference>
<comment type="subunit">
    <text evidence="7 8">Homodimer.</text>
</comment>
<comment type="similarity">
    <text evidence="2 7 8">Belongs to the triosephosphate isomerase family.</text>
</comment>
<feature type="binding site" evidence="7">
    <location>
        <position position="216"/>
    </location>
    <ligand>
        <name>substrate</name>
    </ligand>
</feature>
<evidence type="ECO:0000256" key="1">
    <source>
        <dbReference type="ARBA" id="ARBA00004680"/>
    </source>
</evidence>
<feature type="active site" description="Proton acceptor" evidence="7">
    <location>
        <position position="170"/>
    </location>
</feature>
<dbReference type="InterPro" id="IPR000652">
    <property type="entry name" value="Triosephosphate_isomerase"/>
</dbReference>